<reference evidence="2 3" key="1">
    <citation type="submission" date="2021-03" db="EMBL/GenBank/DDBJ databases">
        <title>Genomic Encyclopedia of Type Strains, Phase IV (KMG-IV): sequencing the most valuable type-strain genomes for metagenomic binning, comparative biology and taxonomic classification.</title>
        <authorList>
            <person name="Goeker M."/>
        </authorList>
    </citation>
    <scope>NUCLEOTIDE SEQUENCE [LARGE SCALE GENOMIC DNA]</scope>
    <source>
        <strain evidence="2 3">DSM 21600</strain>
    </source>
</reference>
<dbReference type="RefSeq" id="WP_280923365.1">
    <property type="nucleotide sequence ID" value="NZ_JAGGJU010000006.1"/>
</dbReference>
<evidence type="ECO:0000256" key="1">
    <source>
        <dbReference type="SAM" id="Phobius"/>
    </source>
</evidence>
<comment type="caution">
    <text evidence="2">The sequence shown here is derived from an EMBL/GenBank/DDBJ whole genome shotgun (WGS) entry which is preliminary data.</text>
</comment>
<evidence type="ECO:0000313" key="2">
    <source>
        <dbReference type="EMBL" id="MBP1851218.1"/>
    </source>
</evidence>
<name>A0ABS4DZW6_9HYPH</name>
<keyword evidence="1" id="KW-1133">Transmembrane helix</keyword>
<dbReference type="EMBL" id="JAGGJU010000006">
    <property type="protein sequence ID" value="MBP1851218.1"/>
    <property type="molecule type" value="Genomic_DNA"/>
</dbReference>
<proteinExistence type="predicted"/>
<dbReference type="Proteomes" id="UP000759443">
    <property type="component" value="Unassembled WGS sequence"/>
</dbReference>
<protein>
    <submittedName>
        <fullName evidence="2">Uncharacterized protein</fullName>
    </submittedName>
</protein>
<evidence type="ECO:0000313" key="3">
    <source>
        <dbReference type="Proteomes" id="UP000759443"/>
    </source>
</evidence>
<accession>A0ABS4DZW6</accession>
<sequence length="43" mass="4427">MTLTTVAKCSAIYMLAVILAGMSFAVLQSPNADKAPVLTASLN</sequence>
<feature type="transmembrane region" description="Helical" evidence="1">
    <location>
        <begin position="12"/>
        <end position="29"/>
    </location>
</feature>
<keyword evidence="1" id="KW-0472">Membrane</keyword>
<gene>
    <name evidence="2" type="ORF">J2Z17_002661</name>
</gene>
<organism evidence="2 3">
    <name type="scientific">Rhizobium halophytocola</name>
    <dbReference type="NCBI Taxonomy" id="735519"/>
    <lineage>
        <taxon>Bacteria</taxon>
        <taxon>Pseudomonadati</taxon>
        <taxon>Pseudomonadota</taxon>
        <taxon>Alphaproteobacteria</taxon>
        <taxon>Hyphomicrobiales</taxon>
        <taxon>Rhizobiaceae</taxon>
        <taxon>Rhizobium/Agrobacterium group</taxon>
        <taxon>Rhizobium</taxon>
    </lineage>
</organism>
<keyword evidence="3" id="KW-1185">Reference proteome</keyword>
<keyword evidence="1" id="KW-0812">Transmembrane</keyword>